<name>A0ACC2KND6_PERAE</name>
<keyword evidence="2" id="KW-1185">Reference proteome</keyword>
<dbReference type="EMBL" id="CM056818">
    <property type="protein sequence ID" value="KAJ8622674.1"/>
    <property type="molecule type" value="Genomic_DNA"/>
</dbReference>
<reference evidence="1 2" key="1">
    <citation type="journal article" date="2022" name="Hortic Res">
        <title>A haplotype resolved chromosomal level avocado genome allows analysis of novel avocado genes.</title>
        <authorList>
            <person name="Nath O."/>
            <person name="Fletcher S.J."/>
            <person name="Hayward A."/>
            <person name="Shaw L.M."/>
            <person name="Masouleh A.K."/>
            <person name="Furtado A."/>
            <person name="Henry R.J."/>
            <person name="Mitter N."/>
        </authorList>
    </citation>
    <scope>NUCLEOTIDE SEQUENCE [LARGE SCALE GENOMIC DNA]</scope>
    <source>
        <strain evidence="2">cv. Hass</strain>
    </source>
</reference>
<proteinExistence type="predicted"/>
<comment type="caution">
    <text evidence="1">The sequence shown here is derived from an EMBL/GenBank/DDBJ whole genome shotgun (WGS) entry which is preliminary data.</text>
</comment>
<sequence>MALRFHVFFFLFIASILLLSHTAKAADAEDTLLDGINKYRASSNLPTLTQNKNAECLADQIAEQFEKQDCSNTTGANTVPGTENQFPNYPKLLDHCGLNITTTRDGVIMPACVPNLESNLVLSNFTESQYSNYLNDSKYTGVGLASEDNWIVVVLTTSSPTGNFAPASNVAGLVLKVGSHCYFLSFLLGFLMVLMS</sequence>
<evidence type="ECO:0000313" key="2">
    <source>
        <dbReference type="Proteomes" id="UP001234297"/>
    </source>
</evidence>
<evidence type="ECO:0000313" key="1">
    <source>
        <dbReference type="EMBL" id="KAJ8622674.1"/>
    </source>
</evidence>
<protein>
    <submittedName>
        <fullName evidence="1">Uncharacterized protein</fullName>
    </submittedName>
</protein>
<dbReference type="Proteomes" id="UP001234297">
    <property type="component" value="Chromosome 10"/>
</dbReference>
<gene>
    <name evidence="1" type="ORF">MRB53_031203</name>
</gene>
<organism evidence="1 2">
    <name type="scientific">Persea americana</name>
    <name type="common">Avocado</name>
    <dbReference type="NCBI Taxonomy" id="3435"/>
    <lineage>
        <taxon>Eukaryota</taxon>
        <taxon>Viridiplantae</taxon>
        <taxon>Streptophyta</taxon>
        <taxon>Embryophyta</taxon>
        <taxon>Tracheophyta</taxon>
        <taxon>Spermatophyta</taxon>
        <taxon>Magnoliopsida</taxon>
        <taxon>Magnoliidae</taxon>
        <taxon>Laurales</taxon>
        <taxon>Lauraceae</taxon>
        <taxon>Persea</taxon>
    </lineage>
</organism>
<accession>A0ACC2KND6</accession>